<organism evidence="1">
    <name type="scientific">Alloyangia sp. H15</name>
    <dbReference type="NCBI Taxonomy" id="3029062"/>
    <lineage>
        <taxon>Bacteria</taxon>
        <taxon>Pseudomonadati</taxon>
        <taxon>Pseudomonadota</taxon>
        <taxon>Alphaproteobacteria</taxon>
        <taxon>Rhodobacterales</taxon>
        <taxon>Roseobacteraceae</taxon>
        <taxon>Alloyangia</taxon>
    </lineage>
</organism>
<protein>
    <recommendedName>
        <fullName evidence="2">Oxidoreductase molybdopterin-binding domain-containing protein</fullName>
    </recommendedName>
</protein>
<name>A0AAU8AHY9_9RHOB</name>
<gene>
    <name evidence="1" type="ORF">PVT71_04945</name>
</gene>
<dbReference type="SUPFAM" id="SSF56524">
    <property type="entry name" value="Oxidoreductase molybdopterin-binding domain"/>
    <property type="match status" value="1"/>
</dbReference>
<dbReference type="RefSeq" id="WP_353473393.1">
    <property type="nucleotide sequence ID" value="NZ_CP123384.1"/>
</dbReference>
<dbReference type="EMBL" id="CP123384">
    <property type="protein sequence ID" value="XCC94569.1"/>
    <property type="molecule type" value="Genomic_DNA"/>
</dbReference>
<accession>A0AAU8AHY9</accession>
<reference evidence="1" key="1">
    <citation type="submission" date="2023-02" db="EMBL/GenBank/DDBJ databases">
        <title>Description and genomic characterization of Salipiger bruguierae sp. nov., isolated from the sediment of mangrove plant Bruguiera sexangula.</title>
        <authorList>
            <person name="Long M."/>
        </authorList>
    </citation>
    <scope>NUCLEOTIDE SEQUENCE</scope>
    <source>
        <strain evidence="1">H15</strain>
    </source>
</reference>
<dbReference type="Gene3D" id="3.90.420.10">
    <property type="entry name" value="Oxidoreductase, molybdopterin-binding domain"/>
    <property type="match status" value="1"/>
</dbReference>
<dbReference type="InterPro" id="IPR036374">
    <property type="entry name" value="OxRdtase_Mopterin-bd_sf"/>
</dbReference>
<dbReference type="AlphaFoldDB" id="A0AAU8AHY9"/>
<evidence type="ECO:0000313" key="1">
    <source>
        <dbReference type="EMBL" id="XCC94569.1"/>
    </source>
</evidence>
<proteinExistence type="predicted"/>
<evidence type="ECO:0008006" key="2">
    <source>
        <dbReference type="Google" id="ProtNLM"/>
    </source>
</evidence>
<sequence length="182" mass="20068">MADAFQRPGHDHFRPLRPFRTAGCALALLGLLAGPALASEPLLTLHAADGRQAVLDRDALEALPQHEFSTETYWTWEEQRFSGPLLSDVLELAGLPGPASGGVIELVADDGYHSRIDLGEAAQYFAPTYPIIATRINGAPFPIEENGPLWVMFPYDAHPELNIEPVHHMTVWQLLEIVEKPE</sequence>